<dbReference type="Gene3D" id="3.40.50.150">
    <property type="entry name" value="Vaccinia Virus protein VP39"/>
    <property type="match status" value="1"/>
</dbReference>
<dbReference type="EMBL" id="LAZR01048642">
    <property type="protein sequence ID" value="KKK91456.1"/>
    <property type="molecule type" value="Genomic_DNA"/>
</dbReference>
<proteinExistence type="predicted"/>
<accession>A0A0F9C483</accession>
<dbReference type="InterPro" id="IPR029063">
    <property type="entry name" value="SAM-dependent_MTases_sf"/>
</dbReference>
<reference evidence="1" key="1">
    <citation type="journal article" date="2015" name="Nature">
        <title>Complex archaea that bridge the gap between prokaryotes and eukaryotes.</title>
        <authorList>
            <person name="Spang A."/>
            <person name="Saw J.H."/>
            <person name="Jorgensen S.L."/>
            <person name="Zaremba-Niedzwiedzka K."/>
            <person name="Martijn J."/>
            <person name="Lind A.E."/>
            <person name="van Eijk R."/>
            <person name="Schleper C."/>
            <person name="Guy L."/>
            <person name="Ettema T.J."/>
        </authorList>
    </citation>
    <scope>NUCLEOTIDE SEQUENCE</scope>
</reference>
<dbReference type="PANTHER" id="PTHR43861:SF1">
    <property type="entry name" value="TRANS-ACONITATE 2-METHYLTRANSFERASE"/>
    <property type="match status" value="1"/>
</dbReference>
<organism evidence="1">
    <name type="scientific">marine sediment metagenome</name>
    <dbReference type="NCBI Taxonomy" id="412755"/>
    <lineage>
        <taxon>unclassified sequences</taxon>
        <taxon>metagenomes</taxon>
        <taxon>ecological metagenomes</taxon>
    </lineage>
</organism>
<sequence>MRNYIELTYGNKPWTDYPKKLAEYLAGRYDFYGMEIKGILKQRPDLRILDVGCGRGEYLNAFIRMGYHGCGIDQEPYQGRKGHIEQWDIESGIGNAYREDSFDVILIKSVIEHLDHPEYTIDECFELLNPGGIIIVMTPDWRQCYNNFYGDFQHK</sequence>
<dbReference type="SUPFAM" id="SSF53335">
    <property type="entry name" value="S-adenosyl-L-methionine-dependent methyltransferases"/>
    <property type="match status" value="1"/>
</dbReference>
<dbReference type="AlphaFoldDB" id="A0A0F9C483"/>
<dbReference type="CDD" id="cd02440">
    <property type="entry name" value="AdoMet_MTases"/>
    <property type="match status" value="1"/>
</dbReference>
<evidence type="ECO:0008006" key="2">
    <source>
        <dbReference type="Google" id="ProtNLM"/>
    </source>
</evidence>
<dbReference type="PANTHER" id="PTHR43861">
    <property type="entry name" value="TRANS-ACONITATE 2-METHYLTRANSFERASE-RELATED"/>
    <property type="match status" value="1"/>
</dbReference>
<feature type="non-terminal residue" evidence="1">
    <location>
        <position position="155"/>
    </location>
</feature>
<comment type="caution">
    <text evidence="1">The sequence shown here is derived from an EMBL/GenBank/DDBJ whole genome shotgun (WGS) entry which is preliminary data.</text>
</comment>
<name>A0A0F9C483_9ZZZZ</name>
<gene>
    <name evidence="1" type="ORF">LCGC14_2712780</name>
</gene>
<evidence type="ECO:0000313" key="1">
    <source>
        <dbReference type="EMBL" id="KKK91456.1"/>
    </source>
</evidence>
<dbReference type="Pfam" id="PF13489">
    <property type="entry name" value="Methyltransf_23"/>
    <property type="match status" value="1"/>
</dbReference>
<protein>
    <recommendedName>
        <fullName evidence="2">Methyltransferase type 11 domain-containing protein</fullName>
    </recommendedName>
</protein>